<dbReference type="SMART" id="SM00082">
    <property type="entry name" value="LRRCT"/>
    <property type="match status" value="1"/>
</dbReference>
<dbReference type="FunFam" id="3.80.10.10:FF:000611">
    <property type="entry name" value="Capricious, isoform E"/>
    <property type="match status" value="1"/>
</dbReference>
<evidence type="ECO:0000256" key="9">
    <source>
        <dbReference type="SAM" id="Phobius"/>
    </source>
</evidence>
<keyword evidence="5" id="KW-0732">Signal</keyword>
<evidence type="ECO:0000256" key="7">
    <source>
        <dbReference type="ARBA" id="ARBA00022989"/>
    </source>
</evidence>
<dbReference type="InterPro" id="IPR001611">
    <property type="entry name" value="Leu-rich_rpt"/>
</dbReference>
<organism evidence="11 12">
    <name type="scientific">Stomoxys calcitrans</name>
    <name type="common">Stable fly</name>
    <name type="synonym">Conops calcitrans</name>
    <dbReference type="NCBI Taxonomy" id="35570"/>
    <lineage>
        <taxon>Eukaryota</taxon>
        <taxon>Metazoa</taxon>
        <taxon>Ecdysozoa</taxon>
        <taxon>Arthropoda</taxon>
        <taxon>Hexapoda</taxon>
        <taxon>Insecta</taxon>
        <taxon>Pterygota</taxon>
        <taxon>Neoptera</taxon>
        <taxon>Endopterygota</taxon>
        <taxon>Diptera</taxon>
        <taxon>Brachycera</taxon>
        <taxon>Muscomorpha</taxon>
        <taxon>Muscoidea</taxon>
        <taxon>Muscidae</taxon>
        <taxon>Stomoxys</taxon>
    </lineage>
</organism>
<keyword evidence="6" id="KW-0677">Repeat</keyword>
<dbReference type="InterPro" id="IPR032675">
    <property type="entry name" value="LRR_dom_sf"/>
</dbReference>
<dbReference type="InterPro" id="IPR003591">
    <property type="entry name" value="Leu-rich_rpt_typical-subtyp"/>
</dbReference>
<reference evidence="11" key="2">
    <citation type="submission" date="2020-05" db="UniProtKB">
        <authorList>
            <consortium name="EnsemblMetazoa"/>
        </authorList>
    </citation>
    <scope>IDENTIFICATION</scope>
    <source>
        <strain evidence="11">USDA</strain>
    </source>
</reference>
<dbReference type="SUPFAM" id="SSF52058">
    <property type="entry name" value="L domain-like"/>
    <property type="match status" value="1"/>
</dbReference>
<dbReference type="SMART" id="SM00369">
    <property type="entry name" value="LRR_TYP"/>
    <property type="match status" value="11"/>
</dbReference>
<dbReference type="OrthoDB" id="1055097at2759"/>
<dbReference type="GO" id="GO:0005886">
    <property type="term" value="C:plasma membrane"/>
    <property type="evidence" value="ECO:0007669"/>
    <property type="project" value="UniProtKB-SubCell"/>
</dbReference>
<evidence type="ECO:0000259" key="10">
    <source>
        <dbReference type="SMART" id="SM00082"/>
    </source>
</evidence>
<sequence>MRITTKRKTETKEVLETTHQMEIENIETQTKTMGVNLECYQRLIEQADQDENVTTLAAFHYTSPLNSLESSQNNRQHVRKVHSSAILSPQYTLAKNKGCFDSRNSHGYWSMPRQWLLLVLLLLASCLVAKPANALANCPNGCQCNDDTLVVKCGEGTLDVLPIALNPSIQRLVIKNNKIKTIDSSIQFYTELRFLDLSFNDLVTIPPRTFALQRKLQELHLNYNKIGQINNKTLLGLSAVTIMNLRGNLMSELEDYTFSPLLQVEELNLGQNRISRISTHAFDGLKNLKVLYLDDNTLTAVPAPENFQAMPLLAELYLGTNSFMSIPNKAFEDLKGLTRLDLKGAGLRNLSLEAMKGLEGVRYLDLSDNSLEFIPQTALSHLERLEDLSLGQNAFEVISANALQGLKNLKRLLITGAQRLRKVENAAFSGNTNLEYLNLSANKMLAEIEENAFSGLPHLKHIILKENKIDTLSEGLFDWSDLITLDISENPLMCDCRLLWLRTLAINKNNTSEQIQGVICAAPSNLKGESLNKLSPAILGCNHSDAKQQALIGVLLVVTAATITALALIIYSCRRRIREALKGGWGNSALGRKEQEYQKTFSEEDYMNRHPQIPCAMSSSAPYATSTSGYGGQHALQYMGTRPIPVTEL</sequence>
<comment type="subcellular location">
    <subcellularLocation>
        <location evidence="1">Cell membrane</location>
    </subcellularLocation>
</comment>
<evidence type="ECO:0000313" key="12">
    <source>
        <dbReference type="Proteomes" id="UP000095300"/>
    </source>
</evidence>
<keyword evidence="8 9" id="KW-0472">Membrane</keyword>
<feature type="transmembrane region" description="Helical" evidence="9">
    <location>
        <begin position="550"/>
        <end position="571"/>
    </location>
</feature>
<name>A0A1I8PTR4_STOCA</name>
<keyword evidence="3" id="KW-0433">Leucine-rich repeat</keyword>
<gene>
    <name evidence="11" type="primary">106092500</name>
</gene>
<dbReference type="Gene3D" id="3.80.10.10">
    <property type="entry name" value="Ribonuclease Inhibitor"/>
    <property type="match status" value="3"/>
</dbReference>
<evidence type="ECO:0000256" key="4">
    <source>
        <dbReference type="ARBA" id="ARBA00022692"/>
    </source>
</evidence>
<keyword evidence="2" id="KW-1003">Cell membrane</keyword>
<dbReference type="AlphaFoldDB" id="A0A1I8PTR4"/>
<dbReference type="InterPro" id="IPR000483">
    <property type="entry name" value="Cys-rich_flank_reg_C"/>
</dbReference>
<evidence type="ECO:0000256" key="8">
    <source>
        <dbReference type="ARBA" id="ARBA00023136"/>
    </source>
</evidence>
<dbReference type="PANTHER" id="PTHR24369:SF210">
    <property type="entry name" value="CHAOPTIN-RELATED"/>
    <property type="match status" value="1"/>
</dbReference>
<keyword evidence="12" id="KW-1185">Reference proteome</keyword>
<proteinExistence type="predicted"/>
<dbReference type="PROSITE" id="PS51450">
    <property type="entry name" value="LRR"/>
    <property type="match status" value="2"/>
</dbReference>
<evidence type="ECO:0000256" key="1">
    <source>
        <dbReference type="ARBA" id="ARBA00004236"/>
    </source>
</evidence>
<protein>
    <recommendedName>
        <fullName evidence="10">LRRCT domain-containing protein</fullName>
    </recommendedName>
</protein>
<accession>A0A1I8PTR4</accession>
<dbReference type="STRING" id="35570.A0A1I8PTR4"/>
<dbReference type="Pfam" id="PF00560">
    <property type="entry name" value="LRR_1"/>
    <property type="match status" value="1"/>
</dbReference>
<dbReference type="InterPro" id="IPR050541">
    <property type="entry name" value="LRR_TM_domain-containing"/>
</dbReference>
<dbReference type="FunFam" id="3.80.10.10:FF:001438">
    <property type="entry name" value="Uncharacterized protein"/>
    <property type="match status" value="1"/>
</dbReference>
<dbReference type="VEuPathDB" id="VectorBase:SCAU011007"/>
<dbReference type="PANTHER" id="PTHR24369">
    <property type="entry name" value="ANTIGEN BSP, PUTATIVE-RELATED"/>
    <property type="match status" value="1"/>
</dbReference>
<dbReference type="Proteomes" id="UP000095300">
    <property type="component" value="Unassembled WGS sequence"/>
</dbReference>
<reference evidence="12" key="1">
    <citation type="submission" date="2015-05" db="EMBL/GenBank/DDBJ databases">
        <authorList>
            <person name="Wilson R.K."/>
            <person name="Warren W.C."/>
            <person name="Olafson P."/>
        </authorList>
    </citation>
    <scope>NUCLEOTIDE SEQUENCE [LARGE SCALE GENOMIC DNA]</scope>
    <source>
        <strain evidence="12">USDA</strain>
    </source>
</reference>
<feature type="domain" description="LRRCT" evidence="10">
    <location>
        <begin position="490"/>
        <end position="542"/>
    </location>
</feature>
<evidence type="ECO:0000256" key="5">
    <source>
        <dbReference type="ARBA" id="ARBA00022729"/>
    </source>
</evidence>
<keyword evidence="7 9" id="KW-1133">Transmembrane helix</keyword>
<evidence type="ECO:0000256" key="6">
    <source>
        <dbReference type="ARBA" id="ARBA00022737"/>
    </source>
</evidence>
<dbReference type="EnsemblMetazoa" id="SCAU011007-RB">
    <property type="protein sequence ID" value="SCAU011007-PB"/>
    <property type="gene ID" value="SCAU011007"/>
</dbReference>
<dbReference type="Pfam" id="PF13855">
    <property type="entry name" value="LRR_8"/>
    <property type="match status" value="3"/>
</dbReference>
<dbReference type="KEGG" id="scac:106092500"/>
<evidence type="ECO:0000256" key="3">
    <source>
        <dbReference type="ARBA" id="ARBA00022614"/>
    </source>
</evidence>
<evidence type="ECO:0000256" key="2">
    <source>
        <dbReference type="ARBA" id="ARBA00022475"/>
    </source>
</evidence>
<dbReference type="EnsemblMetazoa" id="SCAU011007-RA">
    <property type="protein sequence ID" value="SCAU011007-PA"/>
    <property type="gene ID" value="SCAU011007"/>
</dbReference>
<evidence type="ECO:0000313" key="11">
    <source>
        <dbReference type="EnsemblMetazoa" id="SCAU011007-PA"/>
    </source>
</evidence>
<keyword evidence="4 9" id="KW-0812">Transmembrane</keyword>